<keyword evidence="8" id="KW-1185">Reference proteome</keyword>
<protein>
    <recommendedName>
        <fullName evidence="9">Transcription factor domain-containing protein</fullName>
    </recommendedName>
</protein>
<evidence type="ECO:0000256" key="4">
    <source>
        <dbReference type="ARBA" id="ARBA00023163"/>
    </source>
</evidence>
<evidence type="ECO:0008006" key="9">
    <source>
        <dbReference type="Google" id="ProtNLM"/>
    </source>
</evidence>
<proteinExistence type="predicted"/>
<dbReference type="CDD" id="cd12148">
    <property type="entry name" value="fungal_TF_MHR"/>
    <property type="match status" value="1"/>
</dbReference>
<evidence type="ECO:0000256" key="2">
    <source>
        <dbReference type="ARBA" id="ARBA00022723"/>
    </source>
</evidence>
<dbReference type="EMBL" id="JBAHYK010000425">
    <property type="protein sequence ID" value="KAL0574158.1"/>
    <property type="molecule type" value="Genomic_DNA"/>
</dbReference>
<evidence type="ECO:0000256" key="1">
    <source>
        <dbReference type="ARBA" id="ARBA00004123"/>
    </source>
</evidence>
<keyword evidence="5" id="KW-0539">Nucleus</keyword>
<keyword evidence="2" id="KW-0479">Metal-binding</keyword>
<dbReference type="PANTHER" id="PTHR47338:SF29">
    <property type="entry name" value="ZN(2)-C6 FUNGAL-TYPE DOMAIN-CONTAINING PROTEIN"/>
    <property type="match status" value="1"/>
</dbReference>
<reference evidence="7 8" key="1">
    <citation type="submission" date="2024-02" db="EMBL/GenBank/DDBJ databases">
        <title>A draft genome for the cacao thread blight pathogen Marasmius crinis-equi.</title>
        <authorList>
            <person name="Cohen S.P."/>
            <person name="Baruah I.K."/>
            <person name="Amoako-Attah I."/>
            <person name="Bukari Y."/>
            <person name="Meinhardt L.W."/>
            <person name="Bailey B.A."/>
        </authorList>
    </citation>
    <scope>NUCLEOTIDE SEQUENCE [LARGE SCALE GENOMIC DNA]</scope>
    <source>
        <strain evidence="7 8">GH-76</strain>
    </source>
</reference>
<evidence type="ECO:0000256" key="6">
    <source>
        <dbReference type="SAM" id="MobiDB-lite"/>
    </source>
</evidence>
<comment type="subcellular location">
    <subcellularLocation>
        <location evidence="1">Nucleus</location>
    </subcellularLocation>
</comment>
<keyword evidence="4" id="KW-0804">Transcription</keyword>
<sequence>MRGPSPLDDPCEYADSKSGQTNAEMLEANISHLERRIRELEGPPVMEMRGPYASTSTLNLGMGSGPRSSSSSSQRPIDLNQEPPVDIRRSTLSWFFSSYTSAFGLFLNISQLLEDACAPFPLGHPSRPHPGLMYTIYFLIAYLHSGSDLAQDGSDYLAQVVLQVGLMLLSSSSSTTSGHPKTLIHAVQAQILLAKYFFLEHRTLEGKYHLGMAVSLVSSAGLYSYTSTSTYTSVDTEKVNAFWMVYSMHSVWDPPGGAVEEQKINVPWLMDDSQTQIRMPRNWADQPTVTRFLSGVTQASPSGSLMELYSKACILLSRATSLANAAASIDSQGSEVQVRTVILIRTLTHASTIQLPSTNKDTRTSIKSLTVARGATNTLQTPSPQVLVVNSIFGVLRGIIGSVLVNEIWRLRQSGSEAGSNQIAEAERTLDVLVTTVGELARHRLFFGETICISP</sequence>
<evidence type="ECO:0000313" key="7">
    <source>
        <dbReference type="EMBL" id="KAL0574158.1"/>
    </source>
</evidence>
<accession>A0ABR3FFM9</accession>
<dbReference type="InterPro" id="IPR050815">
    <property type="entry name" value="TF_fung"/>
</dbReference>
<keyword evidence="3" id="KW-0805">Transcription regulation</keyword>
<feature type="region of interest" description="Disordered" evidence="6">
    <location>
        <begin position="1"/>
        <end position="22"/>
    </location>
</feature>
<feature type="region of interest" description="Disordered" evidence="6">
    <location>
        <begin position="43"/>
        <end position="82"/>
    </location>
</feature>
<organism evidence="7 8">
    <name type="scientific">Marasmius crinis-equi</name>
    <dbReference type="NCBI Taxonomy" id="585013"/>
    <lineage>
        <taxon>Eukaryota</taxon>
        <taxon>Fungi</taxon>
        <taxon>Dikarya</taxon>
        <taxon>Basidiomycota</taxon>
        <taxon>Agaricomycotina</taxon>
        <taxon>Agaricomycetes</taxon>
        <taxon>Agaricomycetidae</taxon>
        <taxon>Agaricales</taxon>
        <taxon>Marasmiineae</taxon>
        <taxon>Marasmiaceae</taxon>
        <taxon>Marasmius</taxon>
    </lineage>
</organism>
<name>A0ABR3FFM9_9AGAR</name>
<dbReference type="Proteomes" id="UP001465976">
    <property type="component" value="Unassembled WGS sequence"/>
</dbReference>
<gene>
    <name evidence="7" type="ORF">V5O48_007798</name>
</gene>
<evidence type="ECO:0000256" key="5">
    <source>
        <dbReference type="ARBA" id="ARBA00023242"/>
    </source>
</evidence>
<comment type="caution">
    <text evidence="7">The sequence shown here is derived from an EMBL/GenBank/DDBJ whole genome shotgun (WGS) entry which is preliminary data.</text>
</comment>
<evidence type="ECO:0000313" key="8">
    <source>
        <dbReference type="Proteomes" id="UP001465976"/>
    </source>
</evidence>
<dbReference type="PANTHER" id="PTHR47338">
    <property type="entry name" value="ZN(II)2CYS6 TRANSCRIPTION FACTOR (EUROFUNG)-RELATED"/>
    <property type="match status" value="1"/>
</dbReference>
<evidence type="ECO:0000256" key="3">
    <source>
        <dbReference type="ARBA" id="ARBA00023015"/>
    </source>
</evidence>